<organism evidence="2 3">
    <name type="scientific">Hominilimicola fabiformis</name>
    <dbReference type="NCBI Taxonomy" id="2885356"/>
    <lineage>
        <taxon>Bacteria</taxon>
        <taxon>Bacillati</taxon>
        <taxon>Bacillota</taxon>
        <taxon>Clostridia</taxon>
        <taxon>Eubacteriales</taxon>
        <taxon>Oscillospiraceae</taxon>
        <taxon>Hominilimicola</taxon>
    </lineage>
</organism>
<gene>
    <name evidence="2" type="ORF">LKE05_08315</name>
</gene>
<dbReference type="RefSeq" id="WP_308456521.1">
    <property type="nucleotide sequence ID" value="NZ_JAJEQM010000010.1"/>
</dbReference>
<comment type="caution">
    <text evidence="2">The sequence shown here is derived from an EMBL/GenBank/DDBJ whole genome shotgun (WGS) entry which is preliminary data.</text>
</comment>
<evidence type="ECO:0000313" key="3">
    <source>
        <dbReference type="Proteomes" id="UP001198242"/>
    </source>
</evidence>
<dbReference type="AlphaFoldDB" id="A0AAE3DZ21"/>
<keyword evidence="1" id="KW-0175">Coiled coil</keyword>
<dbReference type="Proteomes" id="UP001198242">
    <property type="component" value="Unassembled WGS sequence"/>
</dbReference>
<feature type="coiled-coil region" evidence="1">
    <location>
        <begin position="204"/>
        <end position="231"/>
    </location>
</feature>
<sequence>MNDKEEMIIVKDNPNLIVINQLPVISEQLDMVKAEIQRRTAFADTVTVSEENRQEIKKMRAAMNAEKSRLDDVYKTAIEKVIAPIQAVQDKYKDCVGLYTKANSQLKAKIDVIEDGLKLAKENSVKEYFEELVTAKNIDFISFEQLGLKITLSVSEKKLKEQVNNIVERVATDLKAIDIQEDKEEILVEYKKHLNVSEAVSTVAARHKAIQAEKERKIKQEEQRAKQKAAARAVAEAARQQAQVQSESDNEETVQAVKEPVQTKEQLAPPQVFKPTEAEIKPQEEKIFMSQFKVYATLQQFRELTEFMKRKGIRYGK</sequence>
<proteinExistence type="predicted"/>
<name>A0AAE3DZ21_9FIRM</name>
<evidence type="ECO:0000313" key="2">
    <source>
        <dbReference type="EMBL" id="MCC2210792.1"/>
    </source>
</evidence>
<dbReference type="Pfam" id="PF07083">
    <property type="entry name" value="DUF1351"/>
    <property type="match status" value="1"/>
</dbReference>
<reference evidence="2 3" key="1">
    <citation type="submission" date="2021-10" db="EMBL/GenBank/DDBJ databases">
        <title>Anaerobic single-cell dispensing facilitates the cultivation of human gut bacteria.</title>
        <authorList>
            <person name="Afrizal A."/>
        </authorList>
    </citation>
    <scope>NUCLEOTIDE SEQUENCE [LARGE SCALE GENOMIC DNA]</scope>
    <source>
        <strain evidence="2 3">CLA-AA-H232</strain>
    </source>
</reference>
<accession>A0AAE3DZ21</accession>
<dbReference type="EMBL" id="JAJEQM010000010">
    <property type="protein sequence ID" value="MCC2210792.1"/>
    <property type="molecule type" value="Genomic_DNA"/>
</dbReference>
<keyword evidence="3" id="KW-1185">Reference proteome</keyword>
<evidence type="ECO:0000256" key="1">
    <source>
        <dbReference type="SAM" id="Coils"/>
    </source>
</evidence>
<dbReference type="InterPro" id="IPR009785">
    <property type="entry name" value="Prophage_Lj928_Orf309"/>
</dbReference>
<protein>
    <submittedName>
        <fullName evidence="2">DUF1351 domain-containing protein</fullName>
    </submittedName>
</protein>